<evidence type="ECO:0000259" key="1">
    <source>
        <dbReference type="Pfam" id="PF01467"/>
    </source>
</evidence>
<dbReference type="Gene3D" id="3.40.50.620">
    <property type="entry name" value="HUPs"/>
    <property type="match status" value="1"/>
</dbReference>
<reference evidence="2" key="1">
    <citation type="journal article" date="2021" name="Proc. Natl. Acad. Sci. U.S.A.">
        <title>Global biogeography of chemosynthetic symbionts reveals both localized and globally distributed symbiont groups. .</title>
        <authorList>
            <person name="Osvatic J.T."/>
            <person name="Wilkins L.G.E."/>
            <person name="Leibrecht L."/>
            <person name="Leray M."/>
            <person name="Zauner S."/>
            <person name="Polzin J."/>
            <person name="Camacho Y."/>
            <person name="Gros O."/>
            <person name="van Gils J.A."/>
            <person name="Eisen J.A."/>
            <person name="Petersen J.M."/>
            <person name="Yuen B."/>
        </authorList>
    </citation>
    <scope>NUCLEOTIDE SEQUENCE</scope>
    <source>
        <strain evidence="2">MAGclacostrist064TRANS</strain>
    </source>
</reference>
<accession>A0A9E4K9X7</accession>
<dbReference type="Pfam" id="PF01467">
    <property type="entry name" value="CTP_transf_like"/>
    <property type="match status" value="1"/>
</dbReference>
<protein>
    <recommendedName>
        <fullName evidence="1">Cytidyltransferase-like domain-containing protein</fullName>
    </recommendedName>
</protein>
<dbReference type="InterPro" id="IPR014729">
    <property type="entry name" value="Rossmann-like_a/b/a_fold"/>
</dbReference>
<comment type="caution">
    <text evidence="2">The sequence shown here is derived from an EMBL/GenBank/DDBJ whole genome shotgun (WGS) entry which is preliminary data.</text>
</comment>
<sequence>MKTAVITFGRFNPPTVGHSKLVDKVRSVARLEKGEPMVYLSHSNDKKKNPLNYSDKIKIAQKSFGTIVKRTSSSTIIKILQELEGKYDRLIMVVGSDRVQGMRKLLNDYNGKDYDFAEIIVVSAGARDPDAEGVEGMSASKMRQAVLDDNRAGFESGLPDKVKKDSNKIFDMIAKVIRK</sequence>
<gene>
    <name evidence="2" type="ORF">JAZ07_00415</name>
</gene>
<proteinExistence type="predicted"/>
<evidence type="ECO:0000313" key="3">
    <source>
        <dbReference type="Proteomes" id="UP000886667"/>
    </source>
</evidence>
<dbReference type="AlphaFoldDB" id="A0A9E4K9X7"/>
<name>A0A9E4K9X7_9GAMM</name>
<dbReference type="Proteomes" id="UP000886667">
    <property type="component" value="Unassembled WGS sequence"/>
</dbReference>
<dbReference type="GO" id="GO:0003824">
    <property type="term" value="F:catalytic activity"/>
    <property type="evidence" value="ECO:0007669"/>
    <property type="project" value="InterPro"/>
</dbReference>
<organism evidence="2 3">
    <name type="scientific">Candidatus Thiodiazotropha taylori</name>
    <dbReference type="NCBI Taxonomy" id="2792791"/>
    <lineage>
        <taxon>Bacteria</taxon>
        <taxon>Pseudomonadati</taxon>
        <taxon>Pseudomonadota</taxon>
        <taxon>Gammaproteobacteria</taxon>
        <taxon>Chromatiales</taxon>
        <taxon>Sedimenticolaceae</taxon>
        <taxon>Candidatus Thiodiazotropha</taxon>
    </lineage>
</organism>
<dbReference type="InterPro" id="IPR004821">
    <property type="entry name" value="Cyt_trans-like"/>
</dbReference>
<evidence type="ECO:0000313" key="2">
    <source>
        <dbReference type="EMBL" id="MCG7944787.1"/>
    </source>
</evidence>
<dbReference type="SUPFAM" id="SSF52374">
    <property type="entry name" value="Nucleotidylyl transferase"/>
    <property type="match status" value="1"/>
</dbReference>
<feature type="domain" description="Cytidyltransferase-like" evidence="1">
    <location>
        <begin position="6"/>
        <end position="104"/>
    </location>
</feature>
<dbReference type="EMBL" id="JAEPCM010000016">
    <property type="protein sequence ID" value="MCG7944787.1"/>
    <property type="molecule type" value="Genomic_DNA"/>
</dbReference>